<feature type="region of interest" description="Disordered" evidence="1">
    <location>
        <begin position="255"/>
        <end position="289"/>
    </location>
</feature>
<protein>
    <submittedName>
        <fullName evidence="3">Uncharacterized protein</fullName>
    </submittedName>
</protein>
<dbReference type="AlphaFoldDB" id="A0A6J3LWF4"/>
<accession>A0A6J3LWF4</accession>
<feature type="compositionally biased region" description="Low complexity" evidence="1">
    <location>
        <begin position="65"/>
        <end position="79"/>
    </location>
</feature>
<gene>
    <name evidence="3" type="ORF">K489DRAFT_382850</name>
</gene>
<feature type="region of interest" description="Disordered" evidence="1">
    <location>
        <begin position="65"/>
        <end position="101"/>
    </location>
</feature>
<feature type="region of interest" description="Disordered" evidence="1">
    <location>
        <begin position="205"/>
        <end position="230"/>
    </location>
</feature>
<feature type="region of interest" description="Disordered" evidence="1">
    <location>
        <begin position="1"/>
        <end position="50"/>
    </location>
</feature>
<reference evidence="3" key="3">
    <citation type="submission" date="2025-08" db="UniProtKB">
        <authorList>
            <consortium name="RefSeq"/>
        </authorList>
    </citation>
    <scope>IDENTIFICATION</scope>
    <source>
        <strain evidence="3">CBS 342.82</strain>
    </source>
</reference>
<reference evidence="3" key="2">
    <citation type="submission" date="2020-04" db="EMBL/GenBank/DDBJ databases">
        <authorList>
            <consortium name="NCBI Genome Project"/>
        </authorList>
    </citation>
    <scope>NUCLEOTIDE SEQUENCE</scope>
    <source>
        <strain evidence="3">CBS 342.82</strain>
    </source>
</reference>
<evidence type="ECO:0000256" key="1">
    <source>
        <dbReference type="SAM" id="MobiDB-lite"/>
    </source>
</evidence>
<reference evidence="3" key="1">
    <citation type="submission" date="2020-01" db="EMBL/GenBank/DDBJ databases">
        <authorList>
            <consortium name="DOE Joint Genome Institute"/>
            <person name="Haridas S."/>
            <person name="Albert R."/>
            <person name="Binder M."/>
            <person name="Bloem J."/>
            <person name="Labutti K."/>
            <person name="Salamov A."/>
            <person name="Andreopoulos B."/>
            <person name="Baker S.E."/>
            <person name="Barry K."/>
            <person name="Bills G."/>
            <person name="Bluhm B.H."/>
            <person name="Cannon C."/>
            <person name="Castanera R."/>
            <person name="Culley D.E."/>
            <person name="Daum C."/>
            <person name="Ezra D."/>
            <person name="Gonzalez J.B."/>
            <person name="Henrissat B."/>
            <person name="Kuo A."/>
            <person name="Liang C."/>
            <person name="Lipzen A."/>
            <person name="Lutzoni F."/>
            <person name="Magnuson J."/>
            <person name="Mondo S."/>
            <person name="Nolan M."/>
            <person name="Ohm R."/>
            <person name="Pangilinan J."/>
            <person name="Park H.-J."/>
            <person name="Ramirez L."/>
            <person name="Alfaro M."/>
            <person name="Sun H."/>
            <person name="Tritt A."/>
            <person name="Yoshinaga Y."/>
            <person name="Zwiers L.-H."/>
            <person name="Turgeon B.G."/>
            <person name="Goodwin S.B."/>
            <person name="Spatafora J.W."/>
            <person name="Crous P.W."/>
            <person name="Grigoriev I.V."/>
        </authorList>
    </citation>
    <scope>NUCLEOTIDE SEQUENCE</scope>
    <source>
        <strain evidence="3">CBS 342.82</strain>
    </source>
</reference>
<dbReference type="GeneID" id="54363272"/>
<keyword evidence="2" id="KW-1185">Reference proteome</keyword>
<proteinExistence type="predicted"/>
<name>A0A6J3LWF4_9PEZI</name>
<feature type="compositionally biased region" description="Polar residues" evidence="1">
    <location>
        <begin position="1"/>
        <end position="20"/>
    </location>
</feature>
<dbReference type="Proteomes" id="UP000504637">
    <property type="component" value="Unplaced"/>
</dbReference>
<evidence type="ECO:0000313" key="3">
    <source>
        <dbReference type="RefSeq" id="XP_033457132.1"/>
    </source>
</evidence>
<evidence type="ECO:0000313" key="2">
    <source>
        <dbReference type="Proteomes" id="UP000504637"/>
    </source>
</evidence>
<sequence length="359" mass="39318">MNDTTIAEQSKVDQVNTKKAQASAEVPRTSSVLRSSLHLPPTQLPSTLSSDAQIKLHSKLPAANLSKQSLAASSARSSSPTIARTDVSPRTSITPPAETPTVIAAAERTDIPISKTPTAIVAKPAIERNPTTSKLTPTRVWSEQQNAISEQTRATARSHFDALIASYFPEGAGARYSQPVAAKVAEAPQSLPSATDQSYIPRVTPSDSLEIKSPSPLAVLPPKTAQALPTNDRAQEIGATSGDLQNHEYEWKSRRKVTSSELENNLATAKEPRSLKSPAKRPREEEEGDLRFVRYTNEYDDTSPARTNLYLESPLKNTSLKFLRESSNRRREVLPWTLPNWTVSSEHYLQQVNCSQITT</sequence>
<organism evidence="3">
    <name type="scientific">Dissoconium aciculare CBS 342.82</name>
    <dbReference type="NCBI Taxonomy" id="1314786"/>
    <lineage>
        <taxon>Eukaryota</taxon>
        <taxon>Fungi</taxon>
        <taxon>Dikarya</taxon>
        <taxon>Ascomycota</taxon>
        <taxon>Pezizomycotina</taxon>
        <taxon>Dothideomycetes</taxon>
        <taxon>Dothideomycetidae</taxon>
        <taxon>Mycosphaerellales</taxon>
        <taxon>Dissoconiaceae</taxon>
        <taxon>Dissoconium</taxon>
    </lineage>
</organism>
<dbReference type="RefSeq" id="XP_033457132.1">
    <property type="nucleotide sequence ID" value="XM_033605472.1"/>
</dbReference>